<dbReference type="AlphaFoldDB" id="A0A5J9TRF4"/>
<accession>A0A5J9TRF4</accession>
<protein>
    <submittedName>
        <fullName evidence="1">Uncharacterized protein</fullName>
    </submittedName>
</protein>
<organism evidence="1 2">
    <name type="scientific">Eragrostis curvula</name>
    <name type="common">weeping love grass</name>
    <dbReference type="NCBI Taxonomy" id="38414"/>
    <lineage>
        <taxon>Eukaryota</taxon>
        <taxon>Viridiplantae</taxon>
        <taxon>Streptophyta</taxon>
        <taxon>Embryophyta</taxon>
        <taxon>Tracheophyta</taxon>
        <taxon>Spermatophyta</taxon>
        <taxon>Magnoliopsida</taxon>
        <taxon>Liliopsida</taxon>
        <taxon>Poales</taxon>
        <taxon>Poaceae</taxon>
        <taxon>PACMAD clade</taxon>
        <taxon>Chloridoideae</taxon>
        <taxon>Eragrostideae</taxon>
        <taxon>Eragrostidinae</taxon>
        <taxon>Eragrostis</taxon>
    </lineage>
</organism>
<dbReference type="OrthoDB" id="717740at2759"/>
<feature type="non-terminal residue" evidence="1">
    <location>
        <position position="1"/>
    </location>
</feature>
<dbReference type="Proteomes" id="UP000324897">
    <property type="component" value="Unassembled WGS sequence"/>
</dbReference>
<sequence length="200" mass="22564">ITYVFTRHGLSTFQEDETTSPQRCTSEGEPFRVSFRFAVPLAISRFYVHLPTRHPCHGETETTCRILGSHQNALLFCLYVSLPVLVDKFPADYPYEELPRFCRQDLFIYIAGTSPSLVPCWNRVELSPSLARPRTRRRMVGPSTCPCHEIPVEVDEEDEASSEEELYDPLAGIVPFSDLEGVGVLCNDVGDFVVAYLIVS</sequence>
<keyword evidence="2" id="KW-1185">Reference proteome</keyword>
<reference evidence="1 2" key="1">
    <citation type="journal article" date="2019" name="Sci. Rep.">
        <title>A high-quality genome of Eragrostis curvula grass provides insights into Poaceae evolution and supports new strategies to enhance forage quality.</title>
        <authorList>
            <person name="Carballo J."/>
            <person name="Santos B.A.C.M."/>
            <person name="Zappacosta D."/>
            <person name="Garbus I."/>
            <person name="Selva J.P."/>
            <person name="Gallo C.A."/>
            <person name="Diaz A."/>
            <person name="Albertini E."/>
            <person name="Caccamo M."/>
            <person name="Echenique V."/>
        </authorList>
    </citation>
    <scope>NUCLEOTIDE SEQUENCE [LARGE SCALE GENOMIC DNA]</scope>
    <source>
        <strain evidence="2">cv. Victoria</strain>
        <tissue evidence="1">Leaf</tissue>
    </source>
</reference>
<name>A0A5J9TRF4_9POAL</name>
<dbReference type="Gramene" id="TVU13959">
    <property type="protein sequence ID" value="TVU13959"/>
    <property type="gene ID" value="EJB05_37399"/>
</dbReference>
<evidence type="ECO:0000313" key="2">
    <source>
        <dbReference type="Proteomes" id="UP000324897"/>
    </source>
</evidence>
<proteinExistence type="predicted"/>
<evidence type="ECO:0000313" key="1">
    <source>
        <dbReference type="EMBL" id="TVU13959.1"/>
    </source>
</evidence>
<gene>
    <name evidence="1" type="ORF">EJB05_37399</name>
</gene>
<dbReference type="EMBL" id="RWGY01000031">
    <property type="protein sequence ID" value="TVU13959.1"/>
    <property type="molecule type" value="Genomic_DNA"/>
</dbReference>
<comment type="caution">
    <text evidence="1">The sequence shown here is derived from an EMBL/GenBank/DDBJ whole genome shotgun (WGS) entry which is preliminary data.</text>
</comment>